<organism evidence="1 2">
    <name type="scientific">Macrostomum lignano</name>
    <dbReference type="NCBI Taxonomy" id="282301"/>
    <lineage>
        <taxon>Eukaryota</taxon>
        <taxon>Metazoa</taxon>
        <taxon>Spiralia</taxon>
        <taxon>Lophotrochozoa</taxon>
        <taxon>Platyhelminthes</taxon>
        <taxon>Rhabditophora</taxon>
        <taxon>Macrostomorpha</taxon>
        <taxon>Macrostomida</taxon>
        <taxon>Macrostomidae</taxon>
        <taxon>Macrostomum</taxon>
    </lineage>
</organism>
<keyword evidence="1" id="KW-1185">Reference proteome</keyword>
<sequence length="70" mass="7691">AAVADETATILRTRQAAGSGWAQRLDAQTGGQLRAGRRRERLLLIEDPPTDSPRSNIYHATLRVDCSKCQ</sequence>
<name>A0A1I8F744_9PLAT</name>
<dbReference type="AlphaFoldDB" id="A0A1I8F744"/>
<evidence type="ECO:0000313" key="2">
    <source>
        <dbReference type="WBParaSite" id="maker-unitig_23076-snap-gene-0.1-mRNA-1"/>
    </source>
</evidence>
<reference evidence="2" key="1">
    <citation type="submission" date="2016-11" db="UniProtKB">
        <authorList>
            <consortium name="WormBaseParasite"/>
        </authorList>
    </citation>
    <scope>IDENTIFICATION</scope>
</reference>
<dbReference type="Proteomes" id="UP000095280">
    <property type="component" value="Unplaced"/>
</dbReference>
<proteinExistence type="predicted"/>
<accession>A0A1I8F744</accession>
<evidence type="ECO:0000313" key="1">
    <source>
        <dbReference type="Proteomes" id="UP000095280"/>
    </source>
</evidence>
<dbReference type="WBParaSite" id="maker-unitig_23076-snap-gene-0.1-mRNA-1">
    <property type="protein sequence ID" value="maker-unitig_23076-snap-gene-0.1-mRNA-1"/>
    <property type="gene ID" value="maker-unitig_23076-snap-gene-0.1"/>
</dbReference>
<protein>
    <submittedName>
        <fullName evidence="2">Clade I nitrous oxide reductase</fullName>
    </submittedName>
</protein>